<dbReference type="Proteomes" id="UP001417504">
    <property type="component" value="Unassembled WGS sequence"/>
</dbReference>
<sequence>MENELEVASDTFHILYATAKAMQPKFNKYWADYNGILSCVGILDPIQKTNILRYVHGKIEGKDEMDEMVDKVVATFQRLFEEYKQPTLGENGVSNSVNFESVVADGQFKYFSEFLGESSISTKHTKSQLDLYLEKPTHNTSEDLNILENFGKKAL</sequence>
<evidence type="ECO:0000313" key="2">
    <source>
        <dbReference type="EMBL" id="KAK9145325.1"/>
    </source>
</evidence>
<name>A0AAP0K4Q4_9MAGN</name>
<dbReference type="AlphaFoldDB" id="A0AAP0K4Q4"/>
<accession>A0AAP0K4Q4</accession>
<feature type="domain" description="hAT-like transposase RNase-H fold" evidence="1">
    <location>
        <begin position="14"/>
        <end position="83"/>
    </location>
</feature>
<gene>
    <name evidence="2" type="ORF">Sjap_005228</name>
</gene>
<protein>
    <recommendedName>
        <fullName evidence="1">hAT-like transposase RNase-H fold domain-containing protein</fullName>
    </recommendedName>
</protein>
<evidence type="ECO:0000259" key="1">
    <source>
        <dbReference type="Pfam" id="PF14372"/>
    </source>
</evidence>
<dbReference type="InterPro" id="IPR025525">
    <property type="entry name" value="hAT-like_transposase_RNase-H"/>
</dbReference>
<dbReference type="PANTHER" id="PTHR23272:SF166">
    <property type="entry name" value="ZINC FINGER BED DOMAIN-CONTAINING PROTEIN RICESLEEPER 2-LIKE ISOFORM X1"/>
    <property type="match status" value="1"/>
</dbReference>
<dbReference type="PANTHER" id="PTHR23272">
    <property type="entry name" value="BED FINGER-RELATED"/>
    <property type="match status" value="1"/>
</dbReference>
<dbReference type="Pfam" id="PF14372">
    <property type="entry name" value="hAT-like_RNase-H"/>
    <property type="match status" value="1"/>
</dbReference>
<organism evidence="2 3">
    <name type="scientific">Stephania japonica</name>
    <dbReference type="NCBI Taxonomy" id="461633"/>
    <lineage>
        <taxon>Eukaryota</taxon>
        <taxon>Viridiplantae</taxon>
        <taxon>Streptophyta</taxon>
        <taxon>Embryophyta</taxon>
        <taxon>Tracheophyta</taxon>
        <taxon>Spermatophyta</taxon>
        <taxon>Magnoliopsida</taxon>
        <taxon>Ranunculales</taxon>
        <taxon>Menispermaceae</taxon>
        <taxon>Menispermoideae</taxon>
        <taxon>Cissampelideae</taxon>
        <taxon>Stephania</taxon>
    </lineage>
</organism>
<reference evidence="2 3" key="1">
    <citation type="submission" date="2024-01" db="EMBL/GenBank/DDBJ databases">
        <title>Genome assemblies of Stephania.</title>
        <authorList>
            <person name="Yang L."/>
        </authorList>
    </citation>
    <scope>NUCLEOTIDE SEQUENCE [LARGE SCALE GENOMIC DNA]</scope>
    <source>
        <strain evidence="2">QJT</strain>
        <tissue evidence="2">Leaf</tissue>
    </source>
</reference>
<proteinExistence type="predicted"/>
<evidence type="ECO:0000313" key="3">
    <source>
        <dbReference type="Proteomes" id="UP001417504"/>
    </source>
</evidence>
<dbReference type="GO" id="GO:0003677">
    <property type="term" value="F:DNA binding"/>
    <property type="evidence" value="ECO:0007669"/>
    <property type="project" value="InterPro"/>
</dbReference>
<comment type="caution">
    <text evidence="2">The sequence shown here is derived from an EMBL/GenBank/DDBJ whole genome shotgun (WGS) entry which is preliminary data.</text>
</comment>
<dbReference type="EMBL" id="JBBNAE010000002">
    <property type="protein sequence ID" value="KAK9145325.1"/>
    <property type="molecule type" value="Genomic_DNA"/>
</dbReference>
<keyword evidence="3" id="KW-1185">Reference proteome</keyword>